<dbReference type="AlphaFoldDB" id="A0A5C3EFT4"/>
<dbReference type="Proteomes" id="UP000324022">
    <property type="component" value="Unassembled WGS sequence"/>
</dbReference>
<dbReference type="SMART" id="SM00746">
    <property type="entry name" value="TRASH"/>
    <property type="match status" value="1"/>
</dbReference>
<gene>
    <name evidence="6" type="ORF">UTRI_06059</name>
</gene>
<reference evidence="6 7" key="1">
    <citation type="submission" date="2018-03" db="EMBL/GenBank/DDBJ databases">
        <authorList>
            <person name="Guldener U."/>
        </authorList>
    </citation>
    <scope>NUCLEOTIDE SEQUENCE [LARGE SCALE GENOMIC DNA]</scope>
    <source>
        <strain evidence="6 7">NBRC100155</strain>
    </source>
</reference>
<keyword evidence="7" id="KW-1185">Reference proteome</keyword>
<evidence type="ECO:0000259" key="5">
    <source>
        <dbReference type="SMART" id="SM00746"/>
    </source>
</evidence>
<evidence type="ECO:0000313" key="7">
    <source>
        <dbReference type="Proteomes" id="UP000324022"/>
    </source>
</evidence>
<dbReference type="Pfam" id="PF01246">
    <property type="entry name" value="Ribosomal_L24e"/>
    <property type="match status" value="1"/>
</dbReference>
<evidence type="ECO:0000256" key="4">
    <source>
        <dbReference type="SAM" id="MobiDB-lite"/>
    </source>
</evidence>
<dbReference type="PANTHER" id="PTHR10792">
    <property type="entry name" value="60S RIBOSOMAL PROTEIN L24"/>
    <property type="match status" value="1"/>
</dbReference>
<comment type="similarity">
    <text evidence="1">Belongs to the eukaryotic ribosomal protein eL24 family.</text>
</comment>
<feature type="region of interest" description="Disordered" evidence="4">
    <location>
        <begin position="153"/>
        <end position="182"/>
    </location>
</feature>
<dbReference type="InterPro" id="IPR011017">
    <property type="entry name" value="TRASH_dom"/>
</dbReference>
<feature type="compositionally biased region" description="Polar residues" evidence="4">
    <location>
        <begin position="172"/>
        <end position="182"/>
    </location>
</feature>
<dbReference type="InterPro" id="IPR056366">
    <property type="entry name" value="Ribosomal_eL24"/>
</dbReference>
<evidence type="ECO:0000256" key="2">
    <source>
        <dbReference type="ARBA" id="ARBA00018397"/>
    </source>
</evidence>
<dbReference type="EMBL" id="OOIN01000027">
    <property type="protein sequence ID" value="SPO29110.1"/>
    <property type="molecule type" value="Genomic_DNA"/>
</dbReference>
<dbReference type="GO" id="GO:0042273">
    <property type="term" value="P:ribosomal large subunit biogenesis"/>
    <property type="evidence" value="ECO:0007669"/>
    <property type="project" value="TreeGrafter"/>
</dbReference>
<keyword evidence="3" id="KW-0690">Ribosome biogenesis</keyword>
<feature type="domain" description="TRASH" evidence="5">
    <location>
        <begin position="6"/>
        <end position="44"/>
    </location>
</feature>
<organism evidence="6 7">
    <name type="scientific">Ustilago trichophora</name>
    <dbReference type="NCBI Taxonomy" id="86804"/>
    <lineage>
        <taxon>Eukaryota</taxon>
        <taxon>Fungi</taxon>
        <taxon>Dikarya</taxon>
        <taxon>Basidiomycota</taxon>
        <taxon>Ustilaginomycotina</taxon>
        <taxon>Ustilaginomycetes</taxon>
        <taxon>Ustilaginales</taxon>
        <taxon>Ustilaginaceae</taxon>
        <taxon>Ustilago</taxon>
    </lineage>
</organism>
<dbReference type="OrthoDB" id="10262490at2759"/>
<dbReference type="FunFam" id="2.30.170.20:FF:000001">
    <property type="entry name" value="probable ribosome biogenesis protein RLP24"/>
    <property type="match status" value="1"/>
</dbReference>
<name>A0A5C3EFT4_9BASI</name>
<evidence type="ECO:0000256" key="3">
    <source>
        <dbReference type="ARBA" id="ARBA00022517"/>
    </source>
</evidence>
<dbReference type="SUPFAM" id="SSF57716">
    <property type="entry name" value="Glucocorticoid receptor-like (DNA-binding domain)"/>
    <property type="match status" value="1"/>
</dbReference>
<accession>A0A5C3EFT4</accession>
<dbReference type="PANTHER" id="PTHR10792:SF8">
    <property type="entry name" value="RIBOSOME BIOGENESIS PROTEIN RLP24-RELATED"/>
    <property type="match status" value="1"/>
</dbReference>
<dbReference type="CDD" id="cd00472">
    <property type="entry name" value="Ribosomal_L24e_L24"/>
    <property type="match status" value="1"/>
</dbReference>
<evidence type="ECO:0000313" key="6">
    <source>
        <dbReference type="EMBL" id="SPO29110.1"/>
    </source>
</evidence>
<proteinExistence type="inferred from homology"/>
<dbReference type="GO" id="GO:0003735">
    <property type="term" value="F:structural constituent of ribosome"/>
    <property type="evidence" value="ECO:0007669"/>
    <property type="project" value="InterPro"/>
</dbReference>
<dbReference type="InterPro" id="IPR000988">
    <property type="entry name" value="Ribosomal_eL24-rel_N"/>
</dbReference>
<dbReference type="Gene3D" id="2.30.170.20">
    <property type="entry name" value="Ribosomal protein L24e"/>
    <property type="match status" value="1"/>
</dbReference>
<dbReference type="InterPro" id="IPR038630">
    <property type="entry name" value="L24e/L24_sf"/>
</dbReference>
<evidence type="ECO:0000256" key="1">
    <source>
        <dbReference type="ARBA" id="ARBA00005647"/>
    </source>
</evidence>
<sequence>MRIEHCFFCSAPCYPGKGITFVRNDAKIFKFCKSKCHKNFKLKRNPRKVRWTKAFRKANGKEMTVDSTLEFEKKRNVPVRYDRELVATTLQAMKRIQQIKTRREIAFYKARMANAGVKAKAKEADRLLVHRNAHLRASIDASRQLASSSNDKIKLKATSAKPKSALVGAGNSGMTMGMDTTD</sequence>
<protein>
    <recommendedName>
        <fullName evidence="2">Ribosome biogenesis protein RLP24</fullName>
    </recommendedName>
</protein>
<dbReference type="GO" id="GO:0005730">
    <property type="term" value="C:nucleolus"/>
    <property type="evidence" value="ECO:0007669"/>
    <property type="project" value="TreeGrafter"/>
</dbReference>